<name>A0A410DPM3_9CLOT</name>
<dbReference type="EMBL" id="CP025746">
    <property type="protein sequence ID" value="QAA31022.1"/>
    <property type="molecule type" value="Genomic_DNA"/>
</dbReference>
<feature type="transmembrane region" description="Helical" evidence="1">
    <location>
        <begin position="150"/>
        <end position="174"/>
    </location>
</feature>
<evidence type="ECO:0000313" key="3">
    <source>
        <dbReference type="Proteomes" id="UP000286268"/>
    </source>
</evidence>
<organism evidence="2 3">
    <name type="scientific">Clostridium manihotivorum</name>
    <dbReference type="NCBI Taxonomy" id="2320868"/>
    <lineage>
        <taxon>Bacteria</taxon>
        <taxon>Bacillati</taxon>
        <taxon>Bacillota</taxon>
        <taxon>Clostridia</taxon>
        <taxon>Eubacteriales</taxon>
        <taxon>Clostridiaceae</taxon>
        <taxon>Clostridium</taxon>
    </lineage>
</organism>
<keyword evidence="3" id="KW-1185">Reference proteome</keyword>
<protein>
    <submittedName>
        <fullName evidence="2">Uncharacterized protein</fullName>
    </submittedName>
</protein>
<reference evidence="2 3" key="1">
    <citation type="submission" date="2018-01" db="EMBL/GenBank/DDBJ databases">
        <title>Genome Sequencing and Assembly of Anaerobacter polyendosporus strain CT4.</title>
        <authorList>
            <person name="Tachaapaikoon C."/>
            <person name="Sutheeworapong S."/>
            <person name="Jenjaroenpun P."/>
            <person name="Wongsurawat T."/>
            <person name="Nookeaw I."/>
            <person name="Cheawchanlertfa P."/>
            <person name="Kosugi A."/>
            <person name="Cheevadhanarak S."/>
            <person name="Ratanakhanokchai K."/>
        </authorList>
    </citation>
    <scope>NUCLEOTIDE SEQUENCE [LARGE SCALE GENOMIC DNA]</scope>
    <source>
        <strain evidence="2 3">CT4</strain>
    </source>
</reference>
<feature type="transmembrane region" description="Helical" evidence="1">
    <location>
        <begin position="231"/>
        <end position="253"/>
    </location>
</feature>
<feature type="transmembrane region" description="Helical" evidence="1">
    <location>
        <begin position="186"/>
        <end position="211"/>
    </location>
</feature>
<dbReference type="AlphaFoldDB" id="A0A410DPM3"/>
<evidence type="ECO:0000313" key="2">
    <source>
        <dbReference type="EMBL" id="QAA31022.1"/>
    </source>
</evidence>
<gene>
    <name evidence="2" type="ORF">C1I91_04740</name>
</gene>
<dbReference type="Proteomes" id="UP000286268">
    <property type="component" value="Chromosome"/>
</dbReference>
<dbReference type="OrthoDB" id="1912676at2"/>
<keyword evidence="1" id="KW-0472">Membrane</keyword>
<accession>A0A410DPM3</accession>
<dbReference type="RefSeq" id="WP_128211597.1">
    <property type="nucleotide sequence ID" value="NZ_CP025746.1"/>
</dbReference>
<keyword evidence="1" id="KW-1133">Transmembrane helix</keyword>
<keyword evidence="1" id="KW-0812">Transmembrane</keyword>
<sequence>MTKKVIQLNLKEINIKYYLPIILSGIIITLIKTKVANLPIYNYSSMINIELLAFGGIDQNYDITKNIIEFIEWLFPIITVIFVVSITNEEMKSRAMLILPRIKHKYKWSICTSISILIMVLKYYLVLVVSSLITILIINNSNIVYDINRYWILIYIFSLNSLTISAIIIFSNNISMLVGGSKKIEVIACFFCIIPVLFLNSSTLIGRTLIINQGIVIRHFPFVEEVLHFSLNYSLIYLIICIVINVVIGTIILRNTDINNI</sequence>
<feature type="transmembrane region" description="Helical" evidence="1">
    <location>
        <begin position="108"/>
        <end position="138"/>
    </location>
</feature>
<feature type="transmembrane region" description="Helical" evidence="1">
    <location>
        <begin position="70"/>
        <end position="87"/>
    </location>
</feature>
<dbReference type="KEGG" id="cmah:C1I91_04740"/>
<evidence type="ECO:0000256" key="1">
    <source>
        <dbReference type="SAM" id="Phobius"/>
    </source>
</evidence>
<proteinExistence type="predicted"/>